<evidence type="ECO:0000256" key="1">
    <source>
        <dbReference type="ARBA" id="ARBA00002238"/>
    </source>
</evidence>
<evidence type="ECO:0000256" key="12">
    <source>
        <dbReference type="ARBA" id="ARBA00023128"/>
    </source>
</evidence>
<comment type="similarity">
    <text evidence="3">Belongs to the mitochondrial carrier (TC 2.A.29) family.</text>
</comment>
<evidence type="ECO:0000256" key="15">
    <source>
        <dbReference type="SAM" id="MobiDB-lite"/>
    </source>
</evidence>
<evidence type="ECO:0000256" key="2">
    <source>
        <dbReference type="ARBA" id="ARBA00004448"/>
    </source>
</evidence>
<evidence type="ECO:0000256" key="14">
    <source>
        <dbReference type="PROSITE-ProRule" id="PRU00282"/>
    </source>
</evidence>
<gene>
    <name evidence="17" type="ORF">AAL_05038</name>
</gene>
<organism evidence="17 18">
    <name type="scientific">Moelleriella libera RCEF 2490</name>
    <dbReference type="NCBI Taxonomy" id="1081109"/>
    <lineage>
        <taxon>Eukaryota</taxon>
        <taxon>Fungi</taxon>
        <taxon>Dikarya</taxon>
        <taxon>Ascomycota</taxon>
        <taxon>Pezizomycotina</taxon>
        <taxon>Sordariomycetes</taxon>
        <taxon>Hypocreomycetidae</taxon>
        <taxon>Hypocreales</taxon>
        <taxon>Clavicipitaceae</taxon>
        <taxon>Moelleriella</taxon>
    </lineage>
</organism>
<keyword evidence="11" id="KW-1133">Transmembrane helix</keyword>
<evidence type="ECO:0000256" key="13">
    <source>
        <dbReference type="ARBA" id="ARBA00023136"/>
    </source>
</evidence>
<dbReference type="PRINTS" id="PR00926">
    <property type="entry name" value="MITOCARRIER"/>
</dbReference>
<comment type="caution">
    <text evidence="17">The sequence shown here is derived from an EMBL/GenBank/DDBJ whole genome shotgun (WGS) entry which is preliminary data.</text>
</comment>
<keyword evidence="13 14" id="KW-0472">Membrane</keyword>
<evidence type="ECO:0000256" key="5">
    <source>
        <dbReference type="ARBA" id="ARBA00022448"/>
    </source>
</evidence>
<feature type="compositionally biased region" description="Polar residues" evidence="15">
    <location>
        <begin position="283"/>
        <end position="294"/>
    </location>
</feature>
<evidence type="ECO:0000256" key="9">
    <source>
        <dbReference type="ARBA" id="ARBA00022792"/>
    </source>
</evidence>
<evidence type="ECO:0000256" key="10">
    <source>
        <dbReference type="ARBA" id="ARBA00022837"/>
    </source>
</evidence>
<keyword evidence="8" id="KW-0677">Repeat</keyword>
<evidence type="ECO:0000256" key="8">
    <source>
        <dbReference type="ARBA" id="ARBA00022737"/>
    </source>
</evidence>
<feature type="repeat" description="Solcar" evidence="14">
    <location>
        <begin position="327"/>
        <end position="432"/>
    </location>
</feature>
<dbReference type="EMBL" id="AZGY01000010">
    <property type="protein sequence ID" value="KZZ94927.1"/>
    <property type="molecule type" value="Genomic_DNA"/>
</dbReference>
<evidence type="ECO:0000313" key="17">
    <source>
        <dbReference type="EMBL" id="KZZ94927.1"/>
    </source>
</evidence>
<dbReference type="Pfam" id="PF13499">
    <property type="entry name" value="EF-hand_7"/>
    <property type="match status" value="2"/>
</dbReference>
<dbReference type="AlphaFoldDB" id="A0A168B806"/>
<dbReference type="STRING" id="1081109.A0A168B806"/>
<dbReference type="InterPro" id="IPR002048">
    <property type="entry name" value="EF_hand_dom"/>
</dbReference>
<dbReference type="InterPro" id="IPR023395">
    <property type="entry name" value="MCP_dom_sf"/>
</dbReference>
<dbReference type="OrthoDB" id="270584at2759"/>
<comment type="subcellular location">
    <subcellularLocation>
        <location evidence="2">Mitochondrion inner membrane</location>
        <topology evidence="2">Multi-pass membrane protein</topology>
    </subcellularLocation>
</comment>
<dbReference type="Gene3D" id="1.10.238.10">
    <property type="entry name" value="EF-hand"/>
    <property type="match status" value="1"/>
</dbReference>
<evidence type="ECO:0000256" key="7">
    <source>
        <dbReference type="ARBA" id="ARBA00022723"/>
    </source>
</evidence>
<reference evidence="17 18" key="1">
    <citation type="journal article" date="2016" name="Genome Biol. Evol.">
        <title>Divergent and convergent evolution of fungal pathogenicity.</title>
        <authorList>
            <person name="Shang Y."/>
            <person name="Xiao G."/>
            <person name="Zheng P."/>
            <person name="Cen K."/>
            <person name="Zhan S."/>
            <person name="Wang C."/>
        </authorList>
    </citation>
    <scope>NUCLEOTIDE SEQUENCE [LARGE SCALE GENOMIC DNA]</scope>
    <source>
        <strain evidence="17 18">RCEF 2490</strain>
    </source>
</reference>
<evidence type="ECO:0000313" key="18">
    <source>
        <dbReference type="Proteomes" id="UP000078544"/>
    </source>
</evidence>
<dbReference type="InterPro" id="IPR011992">
    <property type="entry name" value="EF-hand-dom_pair"/>
</dbReference>
<feature type="repeat" description="Solcar" evidence="14">
    <location>
        <begin position="445"/>
        <end position="534"/>
    </location>
</feature>
<evidence type="ECO:0000256" key="11">
    <source>
        <dbReference type="ARBA" id="ARBA00022989"/>
    </source>
</evidence>
<keyword evidence="10" id="KW-0106">Calcium</keyword>
<comment type="function">
    <text evidence="1">Mitochondrial transporter that mediates uptake of thiamine pyrophosphate (ThPP) into mitochondria.</text>
</comment>
<dbReference type="InterPro" id="IPR018247">
    <property type="entry name" value="EF_Hand_1_Ca_BS"/>
</dbReference>
<dbReference type="GO" id="GO:0005509">
    <property type="term" value="F:calcium ion binding"/>
    <property type="evidence" value="ECO:0007669"/>
    <property type="project" value="InterPro"/>
</dbReference>
<proteinExistence type="inferred from homology"/>
<dbReference type="PROSITE" id="PS00018">
    <property type="entry name" value="EF_HAND_1"/>
    <property type="match status" value="2"/>
</dbReference>
<keyword evidence="7" id="KW-0479">Metal-binding</keyword>
<feature type="region of interest" description="Disordered" evidence="15">
    <location>
        <begin position="272"/>
        <end position="321"/>
    </location>
</feature>
<feature type="region of interest" description="Disordered" evidence="15">
    <location>
        <begin position="223"/>
        <end position="257"/>
    </location>
</feature>
<dbReference type="GO" id="GO:0055085">
    <property type="term" value="P:transmembrane transport"/>
    <property type="evidence" value="ECO:0007669"/>
    <property type="project" value="InterPro"/>
</dbReference>
<dbReference type="PROSITE" id="PS50222">
    <property type="entry name" value="EF_HAND_2"/>
    <property type="match status" value="3"/>
</dbReference>
<keyword evidence="6 14" id="KW-0812">Transmembrane</keyword>
<dbReference type="FunFam" id="1.50.40.10:FF:000016">
    <property type="entry name" value="Solute carrier family 25 member 23"/>
    <property type="match status" value="1"/>
</dbReference>
<feature type="domain" description="EF-hand" evidence="16">
    <location>
        <begin position="97"/>
        <end position="124"/>
    </location>
</feature>
<dbReference type="PANTHER" id="PTHR24089">
    <property type="entry name" value="SOLUTE CARRIER FAMILY 25"/>
    <property type="match status" value="1"/>
</dbReference>
<dbReference type="Gene3D" id="1.50.40.10">
    <property type="entry name" value="Mitochondrial carrier domain"/>
    <property type="match status" value="1"/>
</dbReference>
<evidence type="ECO:0000259" key="16">
    <source>
        <dbReference type="PROSITE" id="PS50222"/>
    </source>
</evidence>
<protein>
    <recommendedName>
        <fullName evidence="4">Mitochondrial thiamine pyrophosphate carrier 1</fullName>
    </recommendedName>
</protein>
<sequence length="645" mass="70287">MGISKLVTDVERRFGESQNERDARVERLWCRLDPSGKGELDLRGLQKGFRRIDHPLKNADDLLKQIMTEVDTNRDGKIQYEEFRVFVEEAERQLYLLFHAIDKDDKGKIDATQLQSAFRSAGLSVSSRRLSDFFHDLDRNHDGYVTFDEWRNFLLFMPAGHYNSRLKAVLSYYDSVISVTPEGDSLVSDETLEGLGTDYLISSSLLYSLAGSLIRVASPLPRSTMPAASAPGPPKNTDVQVDVESRDAGSAGSKRRIHASVDVEIGTGSIADDQTVNKRRRLGNSTSTATQTGQHAGDGTSGEQSGQAQPSEGFGTPQKKYRLTDFAPDPGYFLAGAIAGGVSRTATAPLDRLKVYLLVNTSSCSETAASALKHGRPAAAVQNASRPIRDAVKDLFRNGGIRSFFAGNGLNVVKIMPETAIKFGSYEAAKRAFANFEGHGDPQHISSYSKFTAGGVAGMIAQFCVYPLDTLKFRLQCETVKGGLTGSALVRQTAVKMYADGGLRACYRGVTMGLVGMFPYSAIDMGMFELLKKSYRTWYSKRAGCHEDDANPGNIATGIIGATSGAIGATVVYPLNVVRTRLQTQGTVMHKATYTGIWDVTQKTIQKEGYRGLYKGLTPNLLKVAPALSITWVVYENSKSVLGLH</sequence>
<keyword evidence="18" id="KW-1185">Reference proteome</keyword>
<name>A0A168B806_9HYPO</name>
<dbReference type="CDD" id="cd00051">
    <property type="entry name" value="EFh"/>
    <property type="match status" value="1"/>
</dbReference>
<feature type="repeat" description="Solcar" evidence="14">
    <location>
        <begin position="552"/>
        <end position="641"/>
    </location>
</feature>
<evidence type="ECO:0000256" key="3">
    <source>
        <dbReference type="ARBA" id="ARBA00006375"/>
    </source>
</evidence>
<dbReference type="SUPFAM" id="SSF103506">
    <property type="entry name" value="Mitochondrial carrier"/>
    <property type="match status" value="1"/>
</dbReference>
<feature type="domain" description="EF-hand" evidence="16">
    <location>
        <begin position="125"/>
        <end position="160"/>
    </location>
</feature>
<keyword evidence="9" id="KW-0999">Mitochondrion inner membrane</keyword>
<dbReference type="SMART" id="SM00054">
    <property type="entry name" value="EFh"/>
    <property type="match status" value="4"/>
</dbReference>
<feature type="compositionally biased region" description="Polar residues" evidence="15">
    <location>
        <begin position="301"/>
        <end position="310"/>
    </location>
</feature>
<dbReference type="InterPro" id="IPR018108">
    <property type="entry name" value="MCP_transmembrane"/>
</dbReference>
<feature type="domain" description="EF-hand" evidence="16">
    <location>
        <begin position="58"/>
        <end position="93"/>
    </location>
</feature>
<keyword evidence="12" id="KW-0496">Mitochondrion</keyword>
<dbReference type="PROSITE" id="PS50920">
    <property type="entry name" value="SOLCAR"/>
    <property type="match status" value="3"/>
</dbReference>
<evidence type="ECO:0000256" key="6">
    <source>
        <dbReference type="ARBA" id="ARBA00022692"/>
    </source>
</evidence>
<keyword evidence="5" id="KW-0813">Transport</keyword>
<evidence type="ECO:0000256" key="4">
    <source>
        <dbReference type="ARBA" id="ARBA00021935"/>
    </source>
</evidence>
<dbReference type="SUPFAM" id="SSF47473">
    <property type="entry name" value="EF-hand"/>
    <property type="match status" value="1"/>
</dbReference>
<accession>A0A168B806</accession>
<dbReference type="GO" id="GO:0005743">
    <property type="term" value="C:mitochondrial inner membrane"/>
    <property type="evidence" value="ECO:0007669"/>
    <property type="project" value="UniProtKB-SubCell"/>
</dbReference>
<dbReference type="InterPro" id="IPR002067">
    <property type="entry name" value="MCP"/>
</dbReference>
<dbReference type="Pfam" id="PF00153">
    <property type="entry name" value="Mito_carr"/>
    <property type="match status" value="3"/>
</dbReference>
<dbReference type="Proteomes" id="UP000078544">
    <property type="component" value="Unassembled WGS sequence"/>
</dbReference>